<dbReference type="Proteomes" id="UP001059597">
    <property type="component" value="Plasmid SNP1"/>
</dbReference>
<name>A0ABM8A6L0_STRNI</name>
<keyword evidence="1" id="KW-0614">Plasmid</keyword>
<geneLocation type="plasmid" evidence="1 2">
    <name>SNP1</name>
</geneLocation>
<protein>
    <submittedName>
        <fullName evidence="1">Uncharacterized protein</fullName>
    </submittedName>
</protein>
<proteinExistence type="predicted"/>
<accession>A0ABM8A6L0</accession>
<gene>
    <name evidence="1" type="ORF">HEK616_78370</name>
</gene>
<organism evidence="1 2">
    <name type="scientific">Streptomyces nigrescens</name>
    <dbReference type="NCBI Taxonomy" id="1920"/>
    <lineage>
        <taxon>Bacteria</taxon>
        <taxon>Bacillati</taxon>
        <taxon>Actinomycetota</taxon>
        <taxon>Actinomycetes</taxon>
        <taxon>Kitasatosporales</taxon>
        <taxon>Streptomycetaceae</taxon>
        <taxon>Streptomyces</taxon>
    </lineage>
</organism>
<reference evidence="1" key="1">
    <citation type="submission" date="2022-06" db="EMBL/GenBank/DDBJ databases">
        <title>Complete genome sequence of Streptomyces nigrescens HEK616.</title>
        <authorList>
            <person name="Asamizu S."/>
            <person name="Onaka H."/>
        </authorList>
    </citation>
    <scope>NUCLEOTIDE SEQUENCE</scope>
    <source>
        <strain evidence="1">HEK616</strain>
        <plasmid evidence="1">SNP1</plasmid>
    </source>
</reference>
<sequence length="314" mass="34200">MGTDRNSSLSRSSRQRLPFLVTPAHQPVSDTLHVLLPPAAGRTTAGSQPVPFRLGGAWQVGDSLYTQVQDDFTGRFAVFATRASGHVERVTGYSWDINPVWRQLTGPSAPRATWSQLRHEHVIHHAAASDELAGDDAETCEYLTEDQLCLPQADGCAVLPPVPQPSLGARDPLEDLWEESAPSGGSVQKVAEGVELLYSRVARFLDGQHVPPLHERAHAQHPDAALSSQLLRAYDTYSSALALQCAPQAAWFGAWAYGIAEELVWRSRLGQARKEAERIIRGSMQCLSYESLGLPSTVMACAGFRSAYDEAPGY</sequence>
<evidence type="ECO:0000313" key="1">
    <source>
        <dbReference type="EMBL" id="BDM74350.1"/>
    </source>
</evidence>
<dbReference type="EMBL" id="AP026074">
    <property type="protein sequence ID" value="BDM74350.1"/>
    <property type="molecule type" value="Genomic_DNA"/>
</dbReference>
<evidence type="ECO:0000313" key="2">
    <source>
        <dbReference type="Proteomes" id="UP001059597"/>
    </source>
</evidence>
<keyword evidence="2" id="KW-1185">Reference proteome</keyword>